<protein>
    <recommendedName>
        <fullName evidence="8">Probable membrane transporter protein</fullName>
    </recommendedName>
</protein>
<feature type="transmembrane region" description="Helical" evidence="8">
    <location>
        <begin position="230"/>
        <end position="248"/>
    </location>
</feature>
<comment type="subcellular location">
    <subcellularLocation>
        <location evidence="1 8">Cell membrane</location>
        <topology evidence="1 8">Multi-pass membrane protein</topology>
    </subcellularLocation>
</comment>
<feature type="transmembrane region" description="Helical" evidence="8">
    <location>
        <begin position="139"/>
        <end position="169"/>
    </location>
</feature>
<dbReference type="Pfam" id="PF01925">
    <property type="entry name" value="TauE"/>
    <property type="match status" value="1"/>
</dbReference>
<keyword evidence="7 8" id="KW-0472">Membrane</keyword>
<keyword evidence="4 8" id="KW-1003">Cell membrane</keyword>
<dbReference type="EMBL" id="CP036263">
    <property type="protein sequence ID" value="QDT00708.1"/>
    <property type="molecule type" value="Genomic_DNA"/>
</dbReference>
<feature type="transmembrane region" description="Helical" evidence="8">
    <location>
        <begin position="181"/>
        <end position="198"/>
    </location>
</feature>
<proteinExistence type="inferred from homology"/>
<organism evidence="9 10">
    <name type="scientific">Adhaeretor mobilis</name>
    <dbReference type="NCBI Taxonomy" id="1930276"/>
    <lineage>
        <taxon>Bacteria</taxon>
        <taxon>Pseudomonadati</taxon>
        <taxon>Planctomycetota</taxon>
        <taxon>Planctomycetia</taxon>
        <taxon>Pirellulales</taxon>
        <taxon>Lacipirellulaceae</taxon>
        <taxon>Adhaeretor</taxon>
    </lineage>
</organism>
<dbReference type="PANTHER" id="PTHR30269">
    <property type="entry name" value="TRANSMEMBRANE PROTEIN YFCA"/>
    <property type="match status" value="1"/>
</dbReference>
<dbReference type="InterPro" id="IPR002781">
    <property type="entry name" value="TM_pro_TauE-like"/>
</dbReference>
<sequence>MQPWHWELLLIPVGFAAGAINTIAGGGSFLTLPALMFFGGLDGQIANGTNRVAILLSNISATTTFRKHGHWDSQLTWRLALPVLLGTIPGAWMAASLDPLLFKRAFGVLFLLMALVVWRKPQLLMEADRQAIESPVLEAGMFFLLGLYVGFIQAGMGLLMLLCIGLFHARELVNANAVKNAVAIFVTATALGVFIYYGQVCWRPGLIMAAGNLAGGVFGAKLAMKKGESLVFAFLIIVMVATGLKMLLG</sequence>
<dbReference type="GO" id="GO:0005886">
    <property type="term" value="C:plasma membrane"/>
    <property type="evidence" value="ECO:0007669"/>
    <property type="project" value="UniProtKB-SubCell"/>
</dbReference>
<reference evidence="9 10" key="1">
    <citation type="submission" date="2019-02" db="EMBL/GenBank/DDBJ databases">
        <title>Deep-cultivation of Planctomycetes and their phenomic and genomic characterization uncovers novel biology.</title>
        <authorList>
            <person name="Wiegand S."/>
            <person name="Jogler M."/>
            <person name="Boedeker C."/>
            <person name="Pinto D."/>
            <person name="Vollmers J."/>
            <person name="Rivas-Marin E."/>
            <person name="Kohn T."/>
            <person name="Peeters S.H."/>
            <person name="Heuer A."/>
            <person name="Rast P."/>
            <person name="Oberbeckmann S."/>
            <person name="Bunk B."/>
            <person name="Jeske O."/>
            <person name="Meyerdierks A."/>
            <person name="Storesund J.E."/>
            <person name="Kallscheuer N."/>
            <person name="Luecker S."/>
            <person name="Lage O.M."/>
            <person name="Pohl T."/>
            <person name="Merkel B.J."/>
            <person name="Hornburger P."/>
            <person name="Mueller R.-W."/>
            <person name="Bruemmer F."/>
            <person name="Labrenz M."/>
            <person name="Spormann A.M."/>
            <person name="Op den Camp H."/>
            <person name="Overmann J."/>
            <person name="Amann R."/>
            <person name="Jetten M.S.M."/>
            <person name="Mascher T."/>
            <person name="Medema M.H."/>
            <person name="Devos D.P."/>
            <person name="Kaster A.-K."/>
            <person name="Ovreas L."/>
            <person name="Rohde M."/>
            <person name="Galperin M.Y."/>
            <person name="Jogler C."/>
        </authorList>
    </citation>
    <scope>NUCLEOTIDE SEQUENCE [LARGE SCALE GENOMIC DNA]</scope>
    <source>
        <strain evidence="9 10">HG15A2</strain>
    </source>
</reference>
<dbReference type="KEGG" id="amob:HG15A2_40480"/>
<evidence type="ECO:0000256" key="1">
    <source>
        <dbReference type="ARBA" id="ARBA00004651"/>
    </source>
</evidence>
<dbReference type="Proteomes" id="UP000319852">
    <property type="component" value="Chromosome"/>
</dbReference>
<feature type="transmembrane region" description="Helical" evidence="8">
    <location>
        <begin position="75"/>
        <end position="95"/>
    </location>
</feature>
<comment type="similarity">
    <text evidence="2 8">Belongs to the 4-toluene sulfonate uptake permease (TSUP) (TC 2.A.102) family.</text>
</comment>
<evidence type="ECO:0000256" key="5">
    <source>
        <dbReference type="ARBA" id="ARBA00022692"/>
    </source>
</evidence>
<dbReference type="OrthoDB" id="554695at2"/>
<feature type="transmembrane region" description="Helical" evidence="8">
    <location>
        <begin position="101"/>
        <end position="118"/>
    </location>
</feature>
<evidence type="ECO:0000256" key="8">
    <source>
        <dbReference type="RuleBase" id="RU363041"/>
    </source>
</evidence>
<dbReference type="RefSeq" id="WP_145062383.1">
    <property type="nucleotide sequence ID" value="NZ_CP036263.1"/>
</dbReference>
<evidence type="ECO:0000313" key="9">
    <source>
        <dbReference type="EMBL" id="QDT00708.1"/>
    </source>
</evidence>
<gene>
    <name evidence="9" type="ORF">HG15A2_40480</name>
</gene>
<keyword evidence="3" id="KW-0813">Transport</keyword>
<evidence type="ECO:0000256" key="7">
    <source>
        <dbReference type="ARBA" id="ARBA00023136"/>
    </source>
</evidence>
<accession>A0A517N119</accession>
<evidence type="ECO:0000256" key="2">
    <source>
        <dbReference type="ARBA" id="ARBA00009142"/>
    </source>
</evidence>
<evidence type="ECO:0000313" key="10">
    <source>
        <dbReference type="Proteomes" id="UP000319852"/>
    </source>
</evidence>
<dbReference type="AlphaFoldDB" id="A0A517N119"/>
<name>A0A517N119_9BACT</name>
<keyword evidence="5 8" id="KW-0812">Transmembrane</keyword>
<evidence type="ECO:0000256" key="6">
    <source>
        <dbReference type="ARBA" id="ARBA00022989"/>
    </source>
</evidence>
<evidence type="ECO:0000256" key="4">
    <source>
        <dbReference type="ARBA" id="ARBA00022475"/>
    </source>
</evidence>
<dbReference type="InterPro" id="IPR052017">
    <property type="entry name" value="TSUP"/>
</dbReference>
<evidence type="ECO:0000256" key="3">
    <source>
        <dbReference type="ARBA" id="ARBA00022448"/>
    </source>
</evidence>
<keyword evidence="6 8" id="KW-1133">Transmembrane helix</keyword>
<keyword evidence="10" id="KW-1185">Reference proteome</keyword>
<dbReference type="PANTHER" id="PTHR30269:SF0">
    <property type="entry name" value="MEMBRANE TRANSPORTER PROTEIN YFCA-RELATED"/>
    <property type="match status" value="1"/>
</dbReference>